<evidence type="ECO:0000256" key="5">
    <source>
        <dbReference type="RuleBase" id="RU362125"/>
    </source>
</evidence>
<dbReference type="PANTHER" id="PTHR43884">
    <property type="entry name" value="ACYL-COA DEHYDROGENASE"/>
    <property type="match status" value="1"/>
</dbReference>
<dbReference type="KEGG" id="ttk:TST_1750"/>
<dbReference type="OrthoDB" id="9802447at2"/>
<dbReference type="GO" id="GO:0003995">
    <property type="term" value="F:acyl-CoA dehydrogenase activity"/>
    <property type="evidence" value="ECO:0007669"/>
    <property type="project" value="InterPro"/>
</dbReference>
<dbReference type="InterPro" id="IPR036250">
    <property type="entry name" value="AcylCo_DH-like_C"/>
</dbReference>
<keyword evidence="5 9" id="KW-0560">Oxidoreductase</keyword>
<dbReference type="GO" id="GO:0050660">
    <property type="term" value="F:flavin adenine dinucleotide binding"/>
    <property type="evidence" value="ECO:0007669"/>
    <property type="project" value="InterPro"/>
</dbReference>
<gene>
    <name evidence="9" type="primary">aCADM</name>
    <name evidence="9" type="ORF">TST_1750</name>
</gene>
<dbReference type="STRING" id="1298851.TST_1750"/>
<dbReference type="AlphaFoldDB" id="A0A0S3QW29"/>
<accession>A0A0S3QW29</accession>
<keyword evidence="3 5" id="KW-0285">Flavoprotein</keyword>
<evidence type="ECO:0000313" key="10">
    <source>
        <dbReference type="Proteomes" id="UP000063234"/>
    </source>
</evidence>
<dbReference type="InterPro" id="IPR037069">
    <property type="entry name" value="AcylCoA_DH/ox_N_sf"/>
</dbReference>
<dbReference type="EMBL" id="AP013035">
    <property type="protein sequence ID" value="BAT72534.1"/>
    <property type="molecule type" value="Genomic_DNA"/>
</dbReference>
<dbReference type="Pfam" id="PF02770">
    <property type="entry name" value="Acyl-CoA_dh_M"/>
    <property type="match status" value="1"/>
</dbReference>
<evidence type="ECO:0000259" key="8">
    <source>
        <dbReference type="Pfam" id="PF02771"/>
    </source>
</evidence>
<protein>
    <submittedName>
        <fullName evidence="9">Acyl-CoA dehydrogenase</fullName>
        <ecNumber evidence="9">1.3.8.-</ecNumber>
    </submittedName>
</protein>
<dbReference type="InterPro" id="IPR046373">
    <property type="entry name" value="Acyl-CoA_Oxase/DH_mid-dom_sf"/>
</dbReference>
<dbReference type="RefSeq" id="WP_068550697.1">
    <property type="nucleotide sequence ID" value="NZ_AP013035.1"/>
</dbReference>
<feature type="domain" description="Acyl-CoA dehydrogenase/oxidase N-terminal" evidence="8">
    <location>
        <begin position="7"/>
        <end position="120"/>
    </location>
</feature>
<evidence type="ECO:0000259" key="6">
    <source>
        <dbReference type="Pfam" id="PF00441"/>
    </source>
</evidence>
<comment type="cofactor">
    <cofactor evidence="1 5">
        <name>FAD</name>
        <dbReference type="ChEBI" id="CHEBI:57692"/>
    </cofactor>
</comment>
<dbReference type="InterPro" id="IPR006089">
    <property type="entry name" value="Acyl-CoA_DH_CS"/>
</dbReference>
<reference evidence="10" key="1">
    <citation type="journal article" date="2018" name="Science">
        <title>A primordial and reversible TCA cycle in a facultatively chemolithoautotrophic thermophile.</title>
        <authorList>
            <person name="Nunoura T."/>
            <person name="Chikaraishi Y."/>
            <person name="Izaki R."/>
            <person name="Suwa T."/>
            <person name="Sato T."/>
            <person name="Harada T."/>
            <person name="Mori K."/>
            <person name="Kato Y."/>
            <person name="Miyazaki M."/>
            <person name="Shimamura S."/>
            <person name="Yanagawa K."/>
            <person name="Shuto A."/>
            <person name="Ohkouchi N."/>
            <person name="Fujita N."/>
            <person name="Takaki Y."/>
            <person name="Atomi H."/>
            <person name="Takai K."/>
        </authorList>
    </citation>
    <scope>NUCLEOTIDE SEQUENCE [LARGE SCALE GENOMIC DNA]</scope>
    <source>
        <strain evidence="10">DSM 17441 / JCM 13301 / NBRC 103674 / ABI70S6</strain>
    </source>
</reference>
<organism evidence="9 10">
    <name type="scientific">Thermosulfidibacter takaii (strain DSM 17441 / JCM 13301 / NBRC 103674 / ABI70S6)</name>
    <dbReference type="NCBI Taxonomy" id="1298851"/>
    <lineage>
        <taxon>Bacteria</taxon>
        <taxon>Pseudomonadati</taxon>
        <taxon>Thermosulfidibacterota</taxon>
        <taxon>Thermosulfidibacteria</taxon>
        <taxon>Thermosulfidibacterales</taxon>
        <taxon>Thermosulfidibacteraceae</taxon>
    </lineage>
</organism>
<dbReference type="InterPro" id="IPR006091">
    <property type="entry name" value="Acyl-CoA_Oxase/DH_mid-dom"/>
</dbReference>
<dbReference type="Pfam" id="PF02771">
    <property type="entry name" value="Acyl-CoA_dh_N"/>
    <property type="match status" value="1"/>
</dbReference>
<dbReference type="PROSITE" id="PS00073">
    <property type="entry name" value="ACYL_COA_DH_2"/>
    <property type="match status" value="1"/>
</dbReference>
<evidence type="ECO:0000256" key="2">
    <source>
        <dbReference type="ARBA" id="ARBA00009347"/>
    </source>
</evidence>
<evidence type="ECO:0000256" key="1">
    <source>
        <dbReference type="ARBA" id="ARBA00001974"/>
    </source>
</evidence>
<proteinExistence type="inferred from homology"/>
<dbReference type="PANTHER" id="PTHR43884:SF12">
    <property type="entry name" value="ISOVALERYL-COA DEHYDROGENASE, MITOCHONDRIAL-RELATED"/>
    <property type="match status" value="1"/>
</dbReference>
<evidence type="ECO:0000256" key="3">
    <source>
        <dbReference type="ARBA" id="ARBA00022630"/>
    </source>
</evidence>
<keyword evidence="10" id="KW-1185">Reference proteome</keyword>
<name>A0A0S3QW29_THET7</name>
<evidence type="ECO:0000259" key="7">
    <source>
        <dbReference type="Pfam" id="PF02770"/>
    </source>
</evidence>
<dbReference type="PATRIC" id="fig|1298851.3.peg.1829"/>
<dbReference type="Gene3D" id="1.10.540.10">
    <property type="entry name" value="Acyl-CoA dehydrogenase/oxidase, N-terminal domain"/>
    <property type="match status" value="1"/>
</dbReference>
<feature type="domain" description="Acyl-CoA oxidase/dehydrogenase middle" evidence="7">
    <location>
        <begin position="124"/>
        <end position="221"/>
    </location>
</feature>
<dbReference type="InterPro" id="IPR013786">
    <property type="entry name" value="AcylCoA_DH/ox_N"/>
</dbReference>
<dbReference type="InterPro" id="IPR009100">
    <property type="entry name" value="AcylCoA_DH/oxidase_NM_dom_sf"/>
</dbReference>
<keyword evidence="4 5" id="KW-0274">FAD</keyword>
<comment type="similarity">
    <text evidence="2 5">Belongs to the acyl-CoA dehydrogenase family.</text>
</comment>
<dbReference type="Gene3D" id="2.40.110.10">
    <property type="entry name" value="Butyryl-CoA Dehydrogenase, subunit A, domain 2"/>
    <property type="match status" value="1"/>
</dbReference>
<dbReference type="Gene3D" id="1.20.140.10">
    <property type="entry name" value="Butyryl-CoA Dehydrogenase, subunit A, domain 3"/>
    <property type="match status" value="1"/>
</dbReference>
<dbReference type="CDD" id="cd00567">
    <property type="entry name" value="ACAD"/>
    <property type="match status" value="1"/>
</dbReference>
<dbReference type="InterPro" id="IPR009075">
    <property type="entry name" value="AcylCo_DH/oxidase_C"/>
</dbReference>
<dbReference type="SUPFAM" id="SSF56645">
    <property type="entry name" value="Acyl-CoA dehydrogenase NM domain-like"/>
    <property type="match status" value="1"/>
</dbReference>
<dbReference type="Proteomes" id="UP000063234">
    <property type="component" value="Chromosome"/>
</dbReference>
<evidence type="ECO:0000256" key="4">
    <source>
        <dbReference type="ARBA" id="ARBA00022827"/>
    </source>
</evidence>
<feature type="domain" description="Acyl-CoA dehydrogenase/oxidase C-terminal" evidence="6">
    <location>
        <begin position="238"/>
        <end position="388"/>
    </location>
</feature>
<dbReference type="PIRSF" id="PIRSF016578">
    <property type="entry name" value="HsaA"/>
    <property type="match status" value="1"/>
</dbReference>
<dbReference type="Pfam" id="PF00441">
    <property type="entry name" value="Acyl-CoA_dh_1"/>
    <property type="match status" value="1"/>
</dbReference>
<dbReference type="EC" id="1.3.8.-" evidence="9"/>
<evidence type="ECO:0000313" key="9">
    <source>
        <dbReference type="EMBL" id="BAT72534.1"/>
    </source>
</evidence>
<dbReference type="SUPFAM" id="SSF47203">
    <property type="entry name" value="Acyl-CoA dehydrogenase C-terminal domain-like"/>
    <property type="match status" value="1"/>
</dbReference>
<sequence length="396" mass="44106">MDFAFKEEHVLMAQTAKKIAKDFPPEYWYEKEEKGEFGQEFWNAISEAGFLGIVIPEEHGGSGLGLTELYLVIKELCENGCGMAGNWYICLTEVFGAIPIAKFGTKEQKEKYLPKIARGELEFCMALTEPNAGSNTFRIETFAKKEGDKFIVNGSKIFISGADRAKGMLLIARTLRPEEATKKTEGLTLFLVDLPNDAVKVSPIPKHGINYSKTCEVCIEDLELTEENILGGPENLHKGWQQLVYVLDPERLVFAAACIGIGNLAIKTAVEYANQRKVFSDPIGSYQALQHPLAQAYCELACADVMALKAAWLFDNDASYKEIGAAANIAKTVAVEAAHKAVYWAMQAHGGYGYAKEYHVERWWREVNLVRLAPVTQQMALNYIAQHILGMPKSYR</sequence>